<feature type="site" description="Positions ribitol 5-phosphate for the nucleophilic attack" evidence="5">
    <location>
        <position position="215"/>
    </location>
</feature>
<comment type="similarity">
    <text evidence="5">Belongs to the IspD/TarI cytidylyltransferase family. TarI subfamily.</text>
</comment>
<dbReference type="InterPro" id="IPR029044">
    <property type="entry name" value="Nucleotide-diphossugar_trans"/>
</dbReference>
<accession>A0A848CDG7</accession>
<dbReference type="UniPathway" id="UPA00790"/>
<dbReference type="InterPro" id="IPR018294">
    <property type="entry name" value="ISPD_synthase_CS"/>
</dbReference>
<dbReference type="GO" id="GO:0047349">
    <property type="term" value="F:D-ribitol-5-phosphate cytidylyltransferase activity"/>
    <property type="evidence" value="ECO:0007669"/>
    <property type="project" value="UniProtKB-UniRule"/>
</dbReference>
<reference evidence="6 7" key="1">
    <citation type="submission" date="2020-04" db="EMBL/GenBank/DDBJ databases">
        <authorList>
            <person name="Hitch T.C.A."/>
            <person name="Wylensek D."/>
            <person name="Clavel T."/>
        </authorList>
    </citation>
    <scope>NUCLEOTIDE SEQUENCE [LARGE SCALE GENOMIC DNA]</scope>
    <source>
        <strain evidence="6 7">WCA-389-WT-5H1</strain>
    </source>
</reference>
<evidence type="ECO:0000256" key="1">
    <source>
        <dbReference type="ARBA" id="ARBA00022679"/>
    </source>
</evidence>
<comment type="caution">
    <text evidence="5">Lacks conserved residue(s) required for the propagation of feature annotation.</text>
</comment>
<dbReference type="PANTHER" id="PTHR32125">
    <property type="entry name" value="2-C-METHYL-D-ERYTHRITOL 4-PHOSPHATE CYTIDYLYLTRANSFERASE, CHLOROPLASTIC"/>
    <property type="match status" value="1"/>
</dbReference>
<evidence type="ECO:0000256" key="5">
    <source>
        <dbReference type="HAMAP-Rule" id="MF_02068"/>
    </source>
</evidence>
<dbReference type="Gene3D" id="3.90.550.10">
    <property type="entry name" value="Spore Coat Polysaccharide Biosynthesis Protein SpsA, Chain A"/>
    <property type="match status" value="1"/>
</dbReference>
<feature type="binding site" evidence="5">
    <location>
        <begin position="80"/>
        <end position="86"/>
    </location>
    <ligand>
        <name>CTP</name>
        <dbReference type="ChEBI" id="CHEBI:37563"/>
    </ligand>
</feature>
<feature type="site" description="Transition state stabilizer" evidence="5">
    <location>
        <position position="14"/>
    </location>
</feature>
<keyword evidence="1 5" id="KW-0808">Transferase</keyword>
<protein>
    <recommendedName>
        <fullName evidence="5">Ribitol-5-phosphate cytidylyltransferase</fullName>
        <ecNumber evidence="5">2.7.7.40</ecNumber>
    </recommendedName>
</protein>
<comment type="function">
    <text evidence="5">Catalyzes the transfer of the cytidylyl group of CTP to D-ribitol 5-phosphate.</text>
</comment>
<organism evidence="6 7">
    <name type="scientific">Ligilactobacillus agilis</name>
    <dbReference type="NCBI Taxonomy" id="1601"/>
    <lineage>
        <taxon>Bacteria</taxon>
        <taxon>Bacillati</taxon>
        <taxon>Bacillota</taxon>
        <taxon>Bacilli</taxon>
        <taxon>Lactobacillales</taxon>
        <taxon>Lactobacillaceae</taxon>
        <taxon>Ligilactobacillus</taxon>
    </lineage>
</organism>
<dbReference type="GO" id="GO:1902012">
    <property type="term" value="P:poly(ribitol phosphate) teichoic acid biosynthetic process"/>
    <property type="evidence" value="ECO:0007669"/>
    <property type="project" value="UniProtKB-UniRule"/>
</dbReference>
<keyword evidence="3 5" id="KW-0777">Teichoic acid biosynthesis</keyword>
<dbReference type="PANTHER" id="PTHR32125:SF8">
    <property type="entry name" value="RIBITOL-5-PHOSPHATE CYTIDYLYLTRANSFERASE"/>
    <property type="match status" value="1"/>
</dbReference>
<keyword evidence="2 5" id="KW-0548">Nucleotidyltransferase</keyword>
<sequence length="242" mass="27309">MNIAAIFAGGVGTRMHTKELPKQFLKIHNKPIIIRTLELFEENPEIDMIVIACVENWIGYLNKLISKYNLRKVQRIVKGGKSGQESIYNILKAAEELGDRDKDIVLIHDGVRPLITQKTIFDNITSVKKNGSAITSVKVKETVLIVDNDESITEVPDRATSRLARAPQSFYLDDILSAHEKAISENKFDFIDSCSMLQYYGKKLYLVDGPQENIKITTPDDFYTMRALLDAKENAQIYGIGD</sequence>
<dbReference type="RefSeq" id="WP_170091893.1">
    <property type="nucleotide sequence ID" value="NZ_JABAFP010000033.1"/>
</dbReference>
<evidence type="ECO:0000256" key="2">
    <source>
        <dbReference type="ARBA" id="ARBA00022695"/>
    </source>
</evidence>
<dbReference type="CDD" id="cd02516">
    <property type="entry name" value="CDP-ME_synthetase"/>
    <property type="match status" value="1"/>
</dbReference>
<comment type="pathway">
    <text evidence="5">Cell wall biogenesis; poly(ribitol phosphate) teichoic acid biosynthesis.</text>
</comment>
<feature type="site" description="Positions ribitol 5-phosphate for the nucleophilic attack" evidence="5">
    <location>
        <position position="158"/>
    </location>
</feature>
<dbReference type="GO" id="GO:0008299">
    <property type="term" value="P:isoprenoid biosynthetic process"/>
    <property type="evidence" value="ECO:0007669"/>
    <property type="project" value="InterPro"/>
</dbReference>
<dbReference type="SUPFAM" id="SSF53448">
    <property type="entry name" value="Nucleotide-diphospho-sugar transferases"/>
    <property type="match status" value="1"/>
</dbReference>
<dbReference type="GO" id="GO:0050518">
    <property type="term" value="F:2-C-methyl-D-erythritol 4-phosphate cytidylyltransferase activity"/>
    <property type="evidence" value="ECO:0007669"/>
    <property type="project" value="TreeGrafter"/>
</dbReference>
<dbReference type="GO" id="GO:0071555">
    <property type="term" value="P:cell wall organization"/>
    <property type="evidence" value="ECO:0007669"/>
    <property type="project" value="UniProtKB-KW"/>
</dbReference>
<dbReference type="InterPro" id="IPR034709">
    <property type="entry name" value="TarI"/>
</dbReference>
<comment type="caution">
    <text evidence="6">The sequence shown here is derived from an EMBL/GenBank/DDBJ whole genome shotgun (WGS) entry which is preliminary data.</text>
</comment>
<gene>
    <name evidence="5" type="primary">tarI</name>
    <name evidence="6" type="ORF">HF863_08145</name>
</gene>
<dbReference type="Proteomes" id="UP000563853">
    <property type="component" value="Unassembled WGS sequence"/>
</dbReference>
<dbReference type="EC" id="2.7.7.40" evidence="5"/>
<dbReference type="InterPro" id="IPR034683">
    <property type="entry name" value="IspD/TarI"/>
</dbReference>
<dbReference type="Pfam" id="PF01128">
    <property type="entry name" value="IspD"/>
    <property type="match status" value="1"/>
</dbReference>
<proteinExistence type="inferred from homology"/>
<comment type="catalytic activity">
    <reaction evidence="5">
        <text>D-ribitol 5-phosphate + CTP + H(+) = CDP-L-ribitol + diphosphate</text>
        <dbReference type="Rhea" id="RHEA:12456"/>
        <dbReference type="ChEBI" id="CHEBI:15378"/>
        <dbReference type="ChEBI" id="CHEBI:33019"/>
        <dbReference type="ChEBI" id="CHEBI:37563"/>
        <dbReference type="ChEBI" id="CHEBI:57608"/>
        <dbReference type="ChEBI" id="CHEBI:57695"/>
        <dbReference type="EC" id="2.7.7.40"/>
    </reaction>
</comment>
<dbReference type="NCBIfam" id="NF001183">
    <property type="entry name" value="PRK00155.1-3"/>
    <property type="match status" value="1"/>
</dbReference>
<feature type="site" description="Transition state stabilizer" evidence="5">
    <location>
        <position position="22"/>
    </location>
</feature>
<evidence type="ECO:0000313" key="7">
    <source>
        <dbReference type="Proteomes" id="UP000563853"/>
    </source>
</evidence>
<dbReference type="PROSITE" id="PS01295">
    <property type="entry name" value="ISPD"/>
    <property type="match status" value="1"/>
</dbReference>
<evidence type="ECO:0000313" key="6">
    <source>
        <dbReference type="EMBL" id="NME42730.1"/>
    </source>
</evidence>
<keyword evidence="4 5" id="KW-0961">Cell wall biogenesis/degradation</keyword>
<dbReference type="FunFam" id="3.90.550.10:FF:000003">
    <property type="entry name" value="2-C-methyl-D-erythritol 4-phosphate cytidylyltransferase"/>
    <property type="match status" value="1"/>
</dbReference>
<evidence type="ECO:0000256" key="4">
    <source>
        <dbReference type="ARBA" id="ARBA00023316"/>
    </source>
</evidence>
<feature type="binding site" evidence="5">
    <location>
        <begin position="7"/>
        <end position="10"/>
    </location>
    <ligand>
        <name>CTP</name>
        <dbReference type="ChEBI" id="CHEBI:37563"/>
    </ligand>
</feature>
<dbReference type="EMBL" id="JABAFP010000033">
    <property type="protein sequence ID" value="NME42730.1"/>
    <property type="molecule type" value="Genomic_DNA"/>
</dbReference>
<dbReference type="HAMAP" id="MF_02068">
    <property type="entry name" value="TarI"/>
    <property type="match status" value="1"/>
</dbReference>
<dbReference type="AlphaFoldDB" id="A0A848CDG7"/>
<name>A0A848CDG7_9LACO</name>
<evidence type="ECO:0000256" key="3">
    <source>
        <dbReference type="ARBA" id="ARBA00022944"/>
    </source>
</evidence>
<dbReference type="InterPro" id="IPR050088">
    <property type="entry name" value="IspD/TarI_cytidylyltransf_bact"/>
</dbReference>